<dbReference type="AlphaFoldDB" id="A0A521FRW3"/>
<name>A0A521FRW3_9SPHI</name>
<reference evidence="1 2" key="1">
    <citation type="submission" date="2017-05" db="EMBL/GenBank/DDBJ databases">
        <authorList>
            <person name="Varghese N."/>
            <person name="Submissions S."/>
        </authorList>
    </citation>
    <scope>NUCLEOTIDE SEQUENCE [LARGE SCALE GENOMIC DNA]</scope>
    <source>
        <strain evidence="1 2">DSM 19036</strain>
    </source>
</reference>
<protein>
    <submittedName>
        <fullName evidence="1">Uncharacterized protein</fullName>
    </submittedName>
</protein>
<accession>A0A521FRW3</accession>
<dbReference type="Proteomes" id="UP000320300">
    <property type="component" value="Unassembled WGS sequence"/>
</dbReference>
<dbReference type="EMBL" id="FXTN01000018">
    <property type="protein sequence ID" value="SMO98856.1"/>
    <property type="molecule type" value="Genomic_DNA"/>
</dbReference>
<evidence type="ECO:0000313" key="2">
    <source>
        <dbReference type="Proteomes" id="UP000320300"/>
    </source>
</evidence>
<organism evidence="1 2">
    <name type="scientific">Pedobacter westerhofensis</name>
    <dbReference type="NCBI Taxonomy" id="425512"/>
    <lineage>
        <taxon>Bacteria</taxon>
        <taxon>Pseudomonadati</taxon>
        <taxon>Bacteroidota</taxon>
        <taxon>Sphingobacteriia</taxon>
        <taxon>Sphingobacteriales</taxon>
        <taxon>Sphingobacteriaceae</taxon>
        <taxon>Pedobacter</taxon>
    </lineage>
</organism>
<evidence type="ECO:0000313" key="1">
    <source>
        <dbReference type="EMBL" id="SMO98856.1"/>
    </source>
</evidence>
<dbReference type="RefSeq" id="WP_142531135.1">
    <property type="nucleotide sequence ID" value="NZ_CBCSJO010000019.1"/>
</dbReference>
<sequence length="278" mass="32010">MTSSLKFIIILIVLSIQLLAQDRSRTFSKSVSPVNNQLDLGFELKKEQILNKNGFLRYSLISGFLARKNVIHESCGRNYTIQVDTTSGIRILSMWNLSIVDMFTHGYLFPTQVILKVKNPSKFVYDSQKESEVDWLKKNAHCYQLVIPDAGFDIISIAERDMEFLLNLKVTKEVRKMNVITLMSINRRSNKLKNFPKVDKSHIPRSENISLEDLIYKVNRLAIAPVINGTNYKGKVKIDAKLLSCKDYSQLKTCFSNWGFEIVEDYRDMEVIVISDKI</sequence>
<proteinExistence type="predicted"/>
<dbReference type="OrthoDB" id="749317at2"/>
<keyword evidence="2" id="KW-1185">Reference proteome</keyword>
<gene>
    <name evidence="1" type="ORF">SAMN06265348_1187</name>
</gene>